<dbReference type="InterPro" id="IPR005583">
    <property type="entry name" value="YaaA"/>
</dbReference>
<reference evidence="1 2" key="1">
    <citation type="submission" date="2019-07" db="EMBL/GenBank/DDBJ databases">
        <title>Tomitella cavernea sp. nov., an actinomycete isolated from soil.</title>
        <authorList>
            <person name="Cheng J."/>
        </authorList>
    </citation>
    <scope>NUCLEOTIDE SEQUENCE [LARGE SCALE GENOMIC DNA]</scope>
    <source>
        <strain evidence="1 2">HY188</strain>
    </source>
</reference>
<evidence type="ECO:0000313" key="1">
    <source>
        <dbReference type="EMBL" id="QDQ97674.1"/>
    </source>
</evidence>
<proteinExistence type="predicted"/>
<accession>A0A516X3N7</accession>
<dbReference type="EMBL" id="CP041765">
    <property type="protein sequence ID" value="QDQ97674.1"/>
    <property type="molecule type" value="Genomic_DNA"/>
</dbReference>
<sequence>MFVLLPPSETKAPGGDGPALDLSALSMPALTDTRKRLVTALVELAEDRDAAMAALKLGPRQSGEVDRDRMLWESPTMPALDRYTGVLFDALDASSFTAAQRRRAARRLGVGSALFGALRADDRIPAYRLSAASRLPGMGTLAAQWKPELADAIRSAADGGLIVDLRSGGYRALGPVPEAVTATVLTEMPDGTRKVVSHFNKHHKGLLARALATASTAPSDLDGVAHAAETAGLRVEITGARELAVITG</sequence>
<dbReference type="KEGG" id="toy:FO059_10495"/>
<evidence type="ECO:0000313" key="2">
    <source>
        <dbReference type="Proteomes" id="UP000317344"/>
    </source>
</evidence>
<dbReference type="OrthoDB" id="3210767at2"/>
<dbReference type="GO" id="GO:0005829">
    <property type="term" value="C:cytosol"/>
    <property type="evidence" value="ECO:0007669"/>
    <property type="project" value="TreeGrafter"/>
</dbReference>
<dbReference type="RefSeq" id="WP_143908600.1">
    <property type="nucleotide sequence ID" value="NZ_CP041765.1"/>
</dbReference>
<dbReference type="PANTHER" id="PTHR30283">
    <property type="entry name" value="PEROXIDE STRESS RESPONSE PROTEIN YAAA"/>
    <property type="match status" value="1"/>
</dbReference>
<dbReference type="Proteomes" id="UP000317344">
    <property type="component" value="Chromosome"/>
</dbReference>
<reference evidence="1 2" key="2">
    <citation type="submission" date="2019-07" db="EMBL/GenBank/DDBJ databases">
        <authorList>
            <person name="Huang Y."/>
        </authorList>
    </citation>
    <scope>NUCLEOTIDE SEQUENCE [LARGE SCALE GENOMIC DNA]</scope>
    <source>
        <strain evidence="1 2">HY188</strain>
    </source>
</reference>
<dbReference type="GO" id="GO:0033194">
    <property type="term" value="P:response to hydroperoxide"/>
    <property type="evidence" value="ECO:0007669"/>
    <property type="project" value="TreeGrafter"/>
</dbReference>
<gene>
    <name evidence="1" type="primary">yaaA</name>
    <name evidence="1" type="ORF">FO059_10495</name>
</gene>
<dbReference type="PANTHER" id="PTHR30283:SF4">
    <property type="entry name" value="PEROXIDE STRESS RESISTANCE PROTEIN YAAA"/>
    <property type="match status" value="1"/>
</dbReference>
<dbReference type="AlphaFoldDB" id="A0A516X3N7"/>
<protein>
    <submittedName>
        <fullName evidence="1">Peroxide stress protein YaaA</fullName>
    </submittedName>
</protein>
<name>A0A516X3N7_9ACTN</name>
<organism evidence="1 2">
    <name type="scientific">Tomitella fengzijianii</name>
    <dbReference type="NCBI Taxonomy" id="2597660"/>
    <lineage>
        <taxon>Bacteria</taxon>
        <taxon>Bacillati</taxon>
        <taxon>Actinomycetota</taxon>
        <taxon>Actinomycetes</taxon>
        <taxon>Mycobacteriales</taxon>
        <taxon>Tomitella</taxon>
    </lineage>
</organism>
<dbReference type="NCBIfam" id="NF002544">
    <property type="entry name" value="PRK02101.2-1"/>
    <property type="match status" value="1"/>
</dbReference>
<keyword evidence="2" id="KW-1185">Reference proteome</keyword>
<dbReference type="Pfam" id="PF03883">
    <property type="entry name" value="H2O2_YaaD"/>
    <property type="match status" value="1"/>
</dbReference>